<name>A0A432LKP7_9BACT</name>
<keyword evidence="2" id="KW-1134">Transmembrane beta strand</keyword>
<accession>A0A432LKP7</accession>
<comment type="caution">
    <text evidence="3">The sequence shown here is derived from an EMBL/GenBank/DDBJ whole genome shotgun (WGS) entry which is preliminary data.</text>
</comment>
<comment type="subcellular location">
    <subcellularLocation>
        <location evidence="2">Cell membrane</location>
        <topology evidence="2">Lipid-anchor</topology>
    </subcellularLocation>
</comment>
<gene>
    <name evidence="3" type="ORF">EHV08_06220</name>
</gene>
<dbReference type="NCBIfam" id="TIGR01845">
    <property type="entry name" value="outer_NodT"/>
    <property type="match status" value="1"/>
</dbReference>
<dbReference type="PROSITE" id="PS51257">
    <property type="entry name" value="PROKAR_LIPOPROTEIN"/>
    <property type="match status" value="1"/>
</dbReference>
<keyword evidence="4" id="KW-1185">Reference proteome</keyword>
<dbReference type="Pfam" id="PF02321">
    <property type="entry name" value="OEP"/>
    <property type="match status" value="2"/>
</dbReference>
<proteinExistence type="inferred from homology"/>
<keyword evidence="2" id="KW-0812">Transmembrane</keyword>
<dbReference type="InterPro" id="IPR003423">
    <property type="entry name" value="OMP_efflux"/>
</dbReference>
<comment type="similarity">
    <text evidence="1 2">Belongs to the outer membrane factor (OMF) (TC 1.B.17) family.</text>
</comment>
<evidence type="ECO:0000256" key="1">
    <source>
        <dbReference type="ARBA" id="ARBA00007613"/>
    </source>
</evidence>
<reference evidence="3 4" key="1">
    <citation type="submission" date="2018-12" db="EMBL/GenBank/DDBJ databases">
        <title>Genome sequencing of Prevotella sp. KCOM 3155 (= JS262).</title>
        <authorList>
            <person name="Kook J.-K."/>
            <person name="Park S.-N."/>
            <person name="Lim Y.K."/>
        </authorList>
    </citation>
    <scope>NUCLEOTIDE SEQUENCE [LARGE SCALE GENOMIC DNA]</scope>
    <source>
        <strain evidence="3 4">KCOM 3155</strain>
    </source>
</reference>
<dbReference type="Gene3D" id="1.20.1600.10">
    <property type="entry name" value="Outer membrane efflux proteins (OEP)"/>
    <property type="match status" value="1"/>
</dbReference>
<evidence type="ECO:0000313" key="3">
    <source>
        <dbReference type="EMBL" id="RUL59390.1"/>
    </source>
</evidence>
<dbReference type="PANTHER" id="PTHR30203:SF33">
    <property type="entry name" value="BLR4455 PROTEIN"/>
    <property type="match status" value="1"/>
</dbReference>
<organism evidence="3 4">
    <name type="scientific">Prevotella koreensis</name>
    <dbReference type="NCBI Taxonomy" id="2490854"/>
    <lineage>
        <taxon>Bacteria</taxon>
        <taxon>Pseudomonadati</taxon>
        <taxon>Bacteroidota</taxon>
        <taxon>Bacteroidia</taxon>
        <taxon>Bacteroidales</taxon>
        <taxon>Prevotellaceae</taxon>
        <taxon>Prevotella</taxon>
    </lineage>
</organism>
<dbReference type="EMBL" id="RYYU01000001">
    <property type="protein sequence ID" value="RUL59390.1"/>
    <property type="molecule type" value="Genomic_DNA"/>
</dbReference>
<dbReference type="SUPFAM" id="SSF56954">
    <property type="entry name" value="Outer membrane efflux proteins (OEP)"/>
    <property type="match status" value="1"/>
</dbReference>
<evidence type="ECO:0000256" key="2">
    <source>
        <dbReference type="RuleBase" id="RU362097"/>
    </source>
</evidence>
<protein>
    <submittedName>
        <fullName evidence="3">Efflux transporter outer membrane subunit</fullName>
    </submittedName>
</protein>
<dbReference type="Proteomes" id="UP000278983">
    <property type="component" value="Unassembled WGS sequence"/>
</dbReference>
<sequence length="461" mass="50882">MRKTTIIAMLSATMMMGSCGIYSKYERPDINTDGIIRDRMSASDMKETTDTASFGNLPWRQVFTDPMLQGLIQQGIDNNVNMRNAALNVKMVEAQLTAAKLAFVPQFTFTPQATVSSWDFDKARQTYSLPVNASWTIDLFGNLLNQKRSAQMALLATKDYQLVVKTQIVSNIANLYYTLLMLDRQLEIINEMSTLTKDTWDVMKMQMELGRYRSTSVQSAEAAHYNVLARAEDMKRQIRETENALSILIGQPAQAIARGKLANQTLPSEFSTGVGLQFLANRADVHRAEMTLAGCFYDVNTARSRFYPKITISGSGAYTNNGGGMIVNPGKILASAIGSLVQPIFMNGQLKAGLVVAQAKYEQAYNNWQNAIFQAGSEVSNALVKYNSNAAKSELDAHQVAVLRQNVEHAKMLVSESSSTYLEVIQAQSSLLNAEISQLTDDFNKMQAVVSLYQALGGGTR</sequence>
<evidence type="ECO:0000313" key="4">
    <source>
        <dbReference type="Proteomes" id="UP000278983"/>
    </source>
</evidence>
<dbReference type="Gene3D" id="2.20.200.10">
    <property type="entry name" value="Outer membrane efflux proteins (OEP)"/>
    <property type="match status" value="1"/>
</dbReference>
<dbReference type="AlphaFoldDB" id="A0A432LKP7"/>
<keyword evidence="2" id="KW-0564">Palmitate</keyword>
<dbReference type="PANTHER" id="PTHR30203">
    <property type="entry name" value="OUTER MEMBRANE CATION EFFLUX PROTEIN"/>
    <property type="match status" value="1"/>
</dbReference>
<dbReference type="OrthoDB" id="9770517at2"/>
<dbReference type="GO" id="GO:0015562">
    <property type="term" value="F:efflux transmembrane transporter activity"/>
    <property type="evidence" value="ECO:0007669"/>
    <property type="project" value="InterPro"/>
</dbReference>
<dbReference type="RefSeq" id="WP_126678548.1">
    <property type="nucleotide sequence ID" value="NZ_RYYU01000001.1"/>
</dbReference>
<dbReference type="InterPro" id="IPR010131">
    <property type="entry name" value="MdtP/NodT-like"/>
</dbReference>
<keyword evidence="2" id="KW-0472">Membrane</keyword>
<keyword evidence="2" id="KW-0449">Lipoprotein</keyword>
<dbReference type="GO" id="GO:0005886">
    <property type="term" value="C:plasma membrane"/>
    <property type="evidence" value="ECO:0007669"/>
    <property type="project" value="UniProtKB-SubCell"/>
</dbReference>